<evidence type="ECO:0000313" key="6">
    <source>
        <dbReference type="RefSeq" id="XP_010245364.1"/>
    </source>
</evidence>
<dbReference type="PANTHER" id="PTHR47805">
    <property type="entry name" value="SAGA-ASSOCIATED FACTOR 73"/>
    <property type="match status" value="1"/>
</dbReference>
<dbReference type="GO" id="GO:0000124">
    <property type="term" value="C:SAGA complex"/>
    <property type="evidence" value="ECO:0007669"/>
    <property type="project" value="InterPro"/>
</dbReference>
<dbReference type="OMA" id="GINPGNR"/>
<dbReference type="Proteomes" id="UP000189703">
    <property type="component" value="Unplaced"/>
</dbReference>
<sequence>MVCTFGRGRMAAMVRLLETGKFSEITAEEASHDKLAAQSIHRELCEADEANLLEEEDMHVFDCKPMADPLHLVCCNACKKPVKASQYAAHAELCRSFSSTEENGLELDGDTGHKKPPRKGRKKLQTSQDNQATTVGEQERSESVDADENAASESNMDDQTGITYSSKEAKRTSMDGGPVMDGSGVSPRSANCSAGVMSPSKKHTKLMAAEGLLLSDDIGKACGVTGNMGINYHKALTYAPVPLATKTYHSQRNNRLRSALGHFYYEASRNWNDPLSPKLVQGNGMLPLQDSSPNHLLHEQTDGMLQKKDLHAVSAVRKPDQILAQSSELCLGASGGYPSVMNFSNQFRDNNFARSALPVDTNQMGMVRSNYVSTPYFSGNSGRPLGTMQKPKGSVSVI</sequence>
<proteinExistence type="predicted"/>
<feature type="compositionally biased region" description="Polar residues" evidence="1">
    <location>
        <begin position="151"/>
        <end position="166"/>
    </location>
</feature>
<feature type="region of interest" description="Disordered" evidence="1">
    <location>
        <begin position="99"/>
        <end position="197"/>
    </location>
</feature>
<dbReference type="GeneID" id="104588932"/>
<keyword evidence="2" id="KW-1185">Reference proteome</keyword>
<evidence type="ECO:0000256" key="1">
    <source>
        <dbReference type="SAM" id="MobiDB-lite"/>
    </source>
</evidence>
<name>A0A1U7ZDB7_NELNU</name>
<dbReference type="RefSeq" id="XP_019051771.1">
    <property type="nucleotide sequence ID" value="XM_019196226.1"/>
</dbReference>
<dbReference type="eggNOG" id="ENOG502QVG9">
    <property type="taxonomic scope" value="Eukaryota"/>
</dbReference>
<evidence type="ECO:0000313" key="4">
    <source>
        <dbReference type="RefSeq" id="XP_010245362.1"/>
    </source>
</evidence>
<dbReference type="RefSeq" id="XP_010245362.1">
    <property type="nucleotide sequence ID" value="XM_010247060.2"/>
</dbReference>
<feature type="compositionally biased region" description="Polar residues" evidence="1">
    <location>
        <begin position="125"/>
        <end position="136"/>
    </location>
</feature>
<dbReference type="RefSeq" id="XP_010245361.1">
    <property type="nucleotide sequence ID" value="XM_010247059.2"/>
</dbReference>
<dbReference type="OrthoDB" id="21678at2759"/>
<accession>A0A1U7ZDB7</accession>
<feature type="compositionally biased region" description="Basic residues" evidence="1">
    <location>
        <begin position="114"/>
        <end position="124"/>
    </location>
</feature>
<evidence type="ECO:0000313" key="5">
    <source>
        <dbReference type="RefSeq" id="XP_010245363.1"/>
    </source>
</evidence>
<dbReference type="InterPro" id="IPR037804">
    <property type="entry name" value="SGF73"/>
</dbReference>
<organism evidence="2 3">
    <name type="scientific">Nelumbo nucifera</name>
    <name type="common">Sacred lotus</name>
    <dbReference type="NCBI Taxonomy" id="4432"/>
    <lineage>
        <taxon>Eukaryota</taxon>
        <taxon>Viridiplantae</taxon>
        <taxon>Streptophyta</taxon>
        <taxon>Embryophyta</taxon>
        <taxon>Tracheophyta</taxon>
        <taxon>Spermatophyta</taxon>
        <taxon>Magnoliopsida</taxon>
        <taxon>Proteales</taxon>
        <taxon>Nelumbonaceae</taxon>
        <taxon>Nelumbo</taxon>
    </lineage>
</organism>
<evidence type="ECO:0000313" key="2">
    <source>
        <dbReference type="Proteomes" id="UP000189703"/>
    </source>
</evidence>
<dbReference type="RefSeq" id="XP_010245364.1">
    <property type="nucleotide sequence ID" value="XM_010247062.2"/>
</dbReference>
<evidence type="ECO:0000313" key="7">
    <source>
        <dbReference type="RefSeq" id="XP_019051771.1"/>
    </source>
</evidence>
<evidence type="ECO:0000313" key="3">
    <source>
        <dbReference type="RefSeq" id="XP_010245361.1"/>
    </source>
</evidence>
<dbReference type="AlphaFoldDB" id="A0A1U7ZDB7"/>
<dbReference type="RefSeq" id="XP_010245363.1">
    <property type="nucleotide sequence ID" value="XM_010247061.2"/>
</dbReference>
<dbReference type="PANTHER" id="PTHR47805:SF1">
    <property type="entry name" value="SAGA-ASSOCIATED FACTOR 73"/>
    <property type="match status" value="1"/>
</dbReference>
<dbReference type="KEGG" id="nnu:104588932"/>
<protein>
    <submittedName>
        <fullName evidence="3 4">Uncharacterized protein LOC104588932 isoform X1</fullName>
    </submittedName>
</protein>
<gene>
    <name evidence="3 4 5 6 7" type="primary">LOC104588932</name>
</gene>
<reference evidence="3 4" key="1">
    <citation type="submission" date="2025-04" db="UniProtKB">
        <authorList>
            <consortium name="RefSeq"/>
        </authorList>
    </citation>
    <scope>IDENTIFICATION</scope>
</reference>